<dbReference type="EMBL" id="JABCJJ010000043">
    <property type="protein sequence ID" value="NMR21583.1"/>
    <property type="molecule type" value="Genomic_DNA"/>
</dbReference>
<dbReference type="AlphaFoldDB" id="A0A7Y0M1Y9"/>
<keyword evidence="3" id="KW-1185">Reference proteome</keyword>
<evidence type="ECO:0000313" key="2">
    <source>
        <dbReference type="EMBL" id="NMR21583.1"/>
    </source>
</evidence>
<organism evidence="2 3">
    <name type="scientific">Cellulomonas fimi</name>
    <dbReference type="NCBI Taxonomy" id="1708"/>
    <lineage>
        <taxon>Bacteria</taxon>
        <taxon>Bacillati</taxon>
        <taxon>Actinomycetota</taxon>
        <taxon>Actinomycetes</taxon>
        <taxon>Micrococcales</taxon>
        <taxon>Cellulomonadaceae</taxon>
        <taxon>Cellulomonas</taxon>
    </lineage>
</organism>
<protein>
    <submittedName>
        <fullName evidence="2">IS110 family transposase</fullName>
    </submittedName>
</protein>
<proteinExistence type="predicted"/>
<gene>
    <name evidence="1" type="ORF">HIR71_08185</name>
    <name evidence="2" type="ORF">HIR71_15385</name>
</gene>
<evidence type="ECO:0000313" key="3">
    <source>
        <dbReference type="Proteomes" id="UP000562124"/>
    </source>
</evidence>
<evidence type="ECO:0000313" key="1">
    <source>
        <dbReference type="EMBL" id="NMR20195.1"/>
    </source>
</evidence>
<accession>A0A7Y0M1Y9</accession>
<feature type="non-terminal residue" evidence="2">
    <location>
        <position position="1"/>
    </location>
</feature>
<comment type="caution">
    <text evidence="2">The sequence shown here is derived from an EMBL/GenBank/DDBJ whole genome shotgun (WGS) entry which is preliminary data.</text>
</comment>
<dbReference type="Proteomes" id="UP000562124">
    <property type="component" value="Unassembled WGS sequence"/>
</dbReference>
<sequence length="43" mass="5046">LARAWLYVIWHCWQDGTAYDPDRHNALQRLLTNQHHTTETAAA</sequence>
<dbReference type="EMBL" id="JABCJJ010000009">
    <property type="protein sequence ID" value="NMR20195.1"/>
    <property type="molecule type" value="Genomic_DNA"/>
</dbReference>
<reference evidence="2 3" key="1">
    <citation type="submission" date="2020-04" db="EMBL/GenBank/DDBJ databases">
        <title>Sequencing and Assembly of C. fimi.</title>
        <authorList>
            <person name="Ramsey A.R."/>
        </authorList>
    </citation>
    <scope>NUCLEOTIDE SEQUENCE [LARGE SCALE GENOMIC DNA]</scope>
    <source>
        <strain evidence="2 3">SB</strain>
    </source>
</reference>
<name>A0A7Y0M1Y9_CELFI</name>